<protein>
    <submittedName>
        <fullName evidence="2">Armadillo-type protein</fullName>
    </submittedName>
</protein>
<evidence type="ECO:0000313" key="2">
    <source>
        <dbReference type="EMBL" id="ORZ33129.1"/>
    </source>
</evidence>
<dbReference type="InterPro" id="IPR011989">
    <property type="entry name" value="ARM-like"/>
</dbReference>
<keyword evidence="1" id="KW-0677">Repeat</keyword>
<reference evidence="2 3" key="1">
    <citation type="submission" date="2016-07" db="EMBL/GenBank/DDBJ databases">
        <title>Pervasive Adenine N6-methylation of Active Genes in Fungi.</title>
        <authorList>
            <consortium name="DOE Joint Genome Institute"/>
            <person name="Mondo S.J."/>
            <person name="Dannebaum R.O."/>
            <person name="Kuo R.C."/>
            <person name="Labutti K."/>
            <person name="Haridas S."/>
            <person name="Kuo A."/>
            <person name="Salamov A."/>
            <person name="Ahrendt S.R."/>
            <person name="Lipzen A."/>
            <person name="Sullivan W."/>
            <person name="Andreopoulos W.B."/>
            <person name="Clum A."/>
            <person name="Lindquist E."/>
            <person name="Daum C."/>
            <person name="Ramamoorthy G.K."/>
            <person name="Gryganskyi A."/>
            <person name="Culley D."/>
            <person name="Magnuson J.K."/>
            <person name="James T.Y."/>
            <person name="O'Malley M.A."/>
            <person name="Stajich J.E."/>
            <person name="Spatafora J.W."/>
            <person name="Visel A."/>
            <person name="Grigoriev I.V."/>
        </authorList>
    </citation>
    <scope>NUCLEOTIDE SEQUENCE [LARGE SCALE GENOMIC DNA]</scope>
    <source>
        <strain evidence="2 3">PL171</strain>
    </source>
</reference>
<dbReference type="InterPro" id="IPR016024">
    <property type="entry name" value="ARM-type_fold"/>
</dbReference>
<accession>A0A1Y2HF07</accession>
<sequence>MTPIPTADVPPEVVHAYNDPTRQNWAFGKRAIPKLVEESVSADSDLCLQALHSLTCRLHDPVDVAEALKTRLVETVQRSLKDQNPLIRARATEVLMLLTESETGRMQVINLGAIGKVMELFNDAEKQVRKCAYKVVANSTDSKARARLIYNKHPTLLDSLLTNVTVQVKHDFAILSVLLSCLYQLVLYGEAPAVHHALGKKIVPTLVAFLKSNVGGVESRVHALLALGSVCSHVCTLPDVLPATQDGQLIKCLLATMEDPSAKVRAAALQVIAALSIHVDAKKELVKAGCTDVLLKTLNGDTDTFVLLHALSARSFSICEDAPARYAFQDAISRLESLESHPDPLVAKTASTALQVVTWRP</sequence>
<dbReference type="InterPro" id="IPR000357">
    <property type="entry name" value="HEAT"/>
</dbReference>
<comment type="caution">
    <text evidence="2">The sequence shown here is derived from an EMBL/GenBank/DDBJ whole genome shotgun (WGS) entry which is preliminary data.</text>
</comment>
<proteinExistence type="predicted"/>
<dbReference type="SUPFAM" id="SSF48371">
    <property type="entry name" value="ARM repeat"/>
    <property type="match status" value="1"/>
</dbReference>
<dbReference type="Proteomes" id="UP000193411">
    <property type="component" value="Unassembled WGS sequence"/>
</dbReference>
<organism evidence="2 3">
    <name type="scientific">Catenaria anguillulae PL171</name>
    <dbReference type="NCBI Taxonomy" id="765915"/>
    <lineage>
        <taxon>Eukaryota</taxon>
        <taxon>Fungi</taxon>
        <taxon>Fungi incertae sedis</taxon>
        <taxon>Blastocladiomycota</taxon>
        <taxon>Blastocladiomycetes</taxon>
        <taxon>Blastocladiales</taxon>
        <taxon>Catenariaceae</taxon>
        <taxon>Catenaria</taxon>
    </lineage>
</organism>
<dbReference type="EMBL" id="MCFL01000038">
    <property type="protein sequence ID" value="ORZ33129.1"/>
    <property type="molecule type" value="Genomic_DNA"/>
</dbReference>
<dbReference type="Pfam" id="PF02985">
    <property type="entry name" value="HEAT"/>
    <property type="match status" value="1"/>
</dbReference>
<dbReference type="AlphaFoldDB" id="A0A1Y2HF07"/>
<evidence type="ECO:0000313" key="3">
    <source>
        <dbReference type="Proteomes" id="UP000193411"/>
    </source>
</evidence>
<dbReference type="OrthoDB" id="409644at2759"/>
<dbReference type="PANTHER" id="PTHR15599">
    <property type="entry name" value="RTDR1"/>
    <property type="match status" value="1"/>
</dbReference>
<evidence type="ECO:0000256" key="1">
    <source>
        <dbReference type="ARBA" id="ARBA00022737"/>
    </source>
</evidence>
<dbReference type="PANTHER" id="PTHR15599:SF1">
    <property type="entry name" value="RADIAL SPOKE HEAD 14 HOMOLOG"/>
    <property type="match status" value="1"/>
</dbReference>
<dbReference type="Gene3D" id="1.25.10.10">
    <property type="entry name" value="Leucine-rich Repeat Variant"/>
    <property type="match status" value="2"/>
</dbReference>
<dbReference type="STRING" id="765915.A0A1Y2HF07"/>
<keyword evidence="3" id="KW-1185">Reference proteome</keyword>
<gene>
    <name evidence="2" type="ORF">BCR44DRAFT_118878</name>
</gene>
<name>A0A1Y2HF07_9FUNG</name>
<dbReference type="InterPro" id="IPR042856">
    <property type="entry name" value="RSP14"/>
</dbReference>